<feature type="transmembrane region" description="Helical" evidence="1">
    <location>
        <begin position="361"/>
        <end position="379"/>
    </location>
</feature>
<dbReference type="Gene3D" id="1.20.1250.20">
    <property type="entry name" value="MFS general substrate transporter like domains"/>
    <property type="match status" value="1"/>
</dbReference>
<dbReference type="PANTHER" id="PTHR23526:SF2">
    <property type="entry name" value="MAJOR FACILITATOR SUPERFAMILY (MFS) PROFILE DOMAIN-CONTAINING PROTEIN"/>
    <property type="match status" value="1"/>
</dbReference>
<name>A0ABV9Q9P2_9BACL</name>
<feature type="transmembrane region" description="Helical" evidence="1">
    <location>
        <begin position="293"/>
        <end position="316"/>
    </location>
</feature>
<evidence type="ECO:0000313" key="2">
    <source>
        <dbReference type="EMBL" id="MFC4769347.1"/>
    </source>
</evidence>
<dbReference type="Proteomes" id="UP001596002">
    <property type="component" value="Unassembled WGS sequence"/>
</dbReference>
<feature type="transmembrane region" description="Helical" evidence="1">
    <location>
        <begin position="161"/>
        <end position="180"/>
    </location>
</feature>
<keyword evidence="1" id="KW-0812">Transmembrane</keyword>
<evidence type="ECO:0000313" key="3">
    <source>
        <dbReference type="Proteomes" id="UP001596002"/>
    </source>
</evidence>
<comment type="caution">
    <text evidence="2">The sequence shown here is derived from an EMBL/GenBank/DDBJ whole genome shotgun (WGS) entry which is preliminary data.</text>
</comment>
<organism evidence="2 3">
    <name type="scientific">Effusibacillus consociatus</name>
    <dbReference type="NCBI Taxonomy" id="1117041"/>
    <lineage>
        <taxon>Bacteria</taxon>
        <taxon>Bacillati</taxon>
        <taxon>Bacillota</taxon>
        <taxon>Bacilli</taxon>
        <taxon>Bacillales</taxon>
        <taxon>Alicyclobacillaceae</taxon>
        <taxon>Effusibacillus</taxon>
    </lineage>
</organism>
<sequence length="393" mass="45012">MAYREWTKSMRMLLWIGVLFTMASALSSAFVNVFLWKQTKSLVMLAIFNGLQYTMMPIVFFVSSRLYRIRRESYLRFGIFLHALFYGLVLWTGNRANPYWMGILLGMGAGFYWYGYNLLSLRLTESRARGEFGSWSGMLGSLATMVAPLVSGFTIASINALGYSIIFSLSLGFFASAFLVSQRLESIEETELPVPIFRRQHPNWNRVLLGNFFQGIREGVFVFFAAIMIMIATGSEWGLGKYTSINALLSSLSFFAVGKLLRWHRYNESMLIGSFLSSGAIALFLFEQDYKTITLYGIITSIFSPLFLVPFGARIYHVIDEAHERYEREYIVEREIVLNAGRVLSIASFISTYRFLSEEWIPPYLLLIGSMQILAVLILRNVGFRLKKMWEDA</sequence>
<dbReference type="InterPro" id="IPR052528">
    <property type="entry name" value="Sugar_transport-like"/>
</dbReference>
<keyword evidence="1" id="KW-0472">Membrane</keyword>
<feature type="transmembrane region" description="Helical" evidence="1">
    <location>
        <begin position="132"/>
        <end position="155"/>
    </location>
</feature>
<feature type="transmembrane region" description="Helical" evidence="1">
    <location>
        <begin position="208"/>
        <end position="233"/>
    </location>
</feature>
<protein>
    <recommendedName>
        <fullName evidence="4">MFS transporter</fullName>
    </recommendedName>
</protein>
<reference evidence="3" key="1">
    <citation type="journal article" date="2019" name="Int. J. Syst. Evol. Microbiol.">
        <title>The Global Catalogue of Microorganisms (GCM) 10K type strain sequencing project: providing services to taxonomists for standard genome sequencing and annotation.</title>
        <authorList>
            <consortium name="The Broad Institute Genomics Platform"/>
            <consortium name="The Broad Institute Genome Sequencing Center for Infectious Disease"/>
            <person name="Wu L."/>
            <person name="Ma J."/>
        </authorList>
    </citation>
    <scope>NUCLEOTIDE SEQUENCE [LARGE SCALE GENOMIC DNA]</scope>
    <source>
        <strain evidence="3">WYCCWR 12678</strain>
    </source>
</reference>
<feature type="transmembrane region" description="Helical" evidence="1">
    <location>
        <begin position="269"/>
        <end position="287"/>
    </location>
</feature>
<feature type="transmembrane region" description="Helical" evidence="1">
    <location>
        <begin position="12"/>
        <end position="36"/>
    </location>
</feature>
<keyword evidence="1" id="KW-1133">Transmembrane helix</keyword>
<keyword evidence="3" id="KW-1185">Reference proteome</keyword>
<dbReference type="PANTHER" id="PTHR23526">
    <property type="entry name" value="INTEGRAL MEMBRANE TRANSPORT PROTEIN-RELATED"/>
    <property type="match status" value="1"/>
</dbReference>
<evidence type="ECO:0000256" key="1">
    <source>
        <dbReference type="SAM" id="Phobius"/>
    </source>
</evidence>
<dbReference type="SUPFAM" id="SSF103473">
    <property type="entry name" value="MFS general substrate transporter"/>
    <property type="match status" value="1"/>
</dbReference>
<feature type="transmembrane region" description="Helical" evidence="1">
    <location>
        <begin position="99"/>
        <end position="120"/>
    </location>
</feature>
<dbReference type="InterPro" id="IPR036259">
    <property type="entry name" value="MFS_trans_sf"/>
</dbReference>
<accession>A0ABV9Q9P2</accession>
<dbReference type="EMBL" id="JBHSHC010000127">
    <property type="protein sequence ID" value="MFC4769347.1"/>
    <property type="molecule type" value="Genomic_DNA"/>
</dbReference>
<evidence type="ECO:0008006" key="4">
    <source>
        <dbReference type="Google" id="ProtNLM"/>
    </source>
</evidence>
<dbReference type="RefSeq" id="WP_380027758.1">
    <property type="nucleotide sequence ID" value="NZ_JBHSHC010000127.1"/>
</dbReference>
<feature type="transmembrane region" description="Helical" evidence="1">
    <location>
        <begin position="74"/>
        <end position="93"/>
    </location>
</feature>
<gene>
    <name evidence="2" type="ORF">ACFO8Q_18625</name>
</gene>
<proteinExistence type="predicted"/>
<feature type="transmembrane region" description="Helical" evidence="1">
    <location>
        <begin position="42"/>
        <end position="62"/>
    </location>
</feature>